<feature type="transmembrane region" description="Helical" evidence="7">
    <location>
        <begin position="176"/>
        <end position="197"/>
    </location>
</feature>
<evidence type="ECO:0000256" key="8">
    <source>
        <dbReference type="SAM" id="MobiDB-lite"/>
    </source>
</evidence>
<dbReference type="EMBL" id="BMRP01000019">
    <property type="protein sequence ID" value="GGU78968.1"/>
    <property type="molecule type" value="Genomic_DNA"/>
</dbReference>
<feature type="transmembrane region" description="Helical" evidence="7">
    <location>
        <begin position="29"/>
        <end position="47"/>
    </location>
</feature>
<keyword evidence="7" id="KW-0813">Transport</keyword>
<accession>A0ABQ2VC27</accession>
<keyword evidence="6 7" id="KW-0472">Membrane</keyword>
<evidence type="ECO:0000256" key="5">
    <source>
        <dbReference type="ARBA" id="ARBA00023010"/>
    </source>
</evidence>
<sequence>MPKSARKQEKDPEGRMPLAAHLRELRNRLLKSVLAILVVTIIAALKYRAIADFITGPTIAAVGCPKGGSAASGHPCANIVAQGFIAPFTIMLKLSLTVGLVAASPLWLYQLWAFLAPGLHKHEKKYALSFVAAGVPLFLGGAYLAYAVLPTTAAALVGLTPENWSNLFPADDFFDIVTRMVLVFGFSFELPLLLVLLNKGGVLTGQRILSWWRFMVLGITIFAAVATPTGDPLTMSLLAAPIILLYFGAVGICLLNDRRRKLADPNAGLSDDEASELDLTPSDVGAIEPVSSQRMLPEQSSGENDGSRRGGYDDAT</sequence>
<dbReference type="PANTHER" id="PTHR30371">
    <property type="entry name" value="SEC-INDEPENDENT PROTEIN TRANSLOCASE PROTEIN TATC"/>
    <property type="match status" value="1"/>
</dbReference>
<evidence type="ECO:0000256" key="6">
    <source>
        <dbReference type="ARBA" id="ARBA00023136"/>
    </source>
</evidence>
<keyword evidence="2 7" id="KW-0812">Transmembrane</keyword>
<protein>
    <recommendedName>
        <fullName evidence="7">Sec-independent protein translocase protein TatC</fullName>
    </recommendedName>
</protein>
<feature type="transmembrane region" description="Helical" evidence="7">
    <location>
        <begin position="94"/>
        <end position="115"/>
    </location>
</feature>
<feature type="transmembrane region" description="Helical" evidence="7">
    <location>
        <begin position="209"/>
        <end position="227"/>
    </location>
</feature>
<keyword evidence="4 7" id="KW-1133">Transmembrane helix</keyword>
<feature type="transmembrane region" description="Helical" evidence="7">
    <location>
        <begin position="127"/>
        <end position="156"/>
    </location>
</feature>
<comment type="subcellular location">
    <subcellularLocation>
        <location evidence="7">Cell membrane</location>
        <topology evidence="7">Multi-pass membrane protein</topology>
    </subcellularLocation>
    <subcellularLocation>
        <location evidence="1">Membrane</location>
        <topology evidence="1">Multi-pass membrane protein</topology>
    </subcellularLocation>
</comment>
<dbReference type="NCBIfam" id="TIGR00945">
    <property type="entry name" value="tatC"/>
    <property type="match status" value="1"/>
</dbReference>
<dbReference type="InterPro" id="IPR002033">
    <property type="entry name" value="TatC"/>
</dbReference>
<feature type="transmembrane region" description="Helical" evidence="7">
    <location>
        <begin position="233"/>
        <end position="255"/>
    </location>
</feature>
<evidence type="ECO:0000256" key="7">
    <source>
        <dbReference type="HAMAP-Rule" id="MF_00902"/>
    </source>
</evidence>
<evidence type="ECO:0000256" key="2">
    <source>
        <dbReference type="ARBA" id="ARBA00022692"/>
    </source>
</evidence>
<feature type="region of interest" description="Disordered" evidence="8">
    <location>
        <begin position="287"/>
        <end position="316"/>
    </location>
</feature>
<feature type="compositionally biased region" description="Polar residues" evidence="8">
    <location>
        <begin position="290"/>
        <end position="304"/>
    </location>
</feature>
<dbReference type="Pfam" id="PF00902">
    <property type="entry name" value="TatC"/>
    <property type="match status" value="1"/>
</dbReference>
<evidence type="ECO:0000313" key="10">
    <source>
        <dbReference type="Proteomes" id="UP000654471"/>
    </source>
</evidence>
<evidence type="ECO:0000256" key="3">
    <source>
        <dbReference type="ARBA" id="ARBA00022927"/>
    </source>
</evidence>
<evidence type="ECO:0000313" key="9">
    <source>
        <dbReference type="EMBL" id="GGU78968.1"/>
    </source>
</evidence>
<keyword evidence="5 7" id="KW-0811">Translocation</keyword>
<keyword evidence="10" id="KW-1185">Reference proteome</keyword>
<comment type="function">
    <text evidence="7">Part of the twin-arginine translocation (Tat) system that transports large folded proteins containing a characteristic twin-arginine motif in their signal peptide across membranes. Together with TatB, TatC is part of a receptor directly interacting with Tat signal peptides.</text>
</comment>
<dbReference type="RefSeq" id="WP_189303649.1">
    <property type="nucleotide sequence ID" value="NZ_BMRP01000019.1"/>
</dbReference>
<reference evidence="10" key="1">
    <citation type="journal article" date="2019" name="Int. J. Syst. Evol. Microbiol.">
        <title>The Global Catalogue of Microorganisms (GCM) 10K type strain sequencing project: providing services to taxonomists for standard genome sequencing and annotation.</title>
        <authorList>
            <consortium name="The Broad Institute Genomics Platform"/>
            <consortium name="The Broad Institute Genome Sequencing Center for Infectious Disease"/>
            <person name="Wu L."/>
            <person name="Ma J."/>
        </authorList>
    </citation>
    <scope>NUCLEOTIDE SEQUENCE [LARGE SCALE GENOMIC DNA]</scope>
    <source>
        <strain evidence="10">JCM 3399</strain>
    </source>
</reference>
<comment type="caution">
    <text evidence="9">The sequence shown here is derived from an EMBL/GenBank/DDBJ whole genome shotgun (WGS) entry which is preliminary data.</text>
</comment>
<dbReference type="PANTHER" id="PTHR30371:SF0">
    <property type="entry name" value="SEC-INDEPENDENT PROTEIN TRANSLOCASE PROTEIN TATC, CHLOROPLASTIC-RELATED"/>
    <property type="match status" value="1"/>
</dbReference>
<evidence type="ECO:0000256" key="4">
    <source>
        <dbReference type="ARBA" id="ARBA00022989"/>
    </source>
</evidence>
<dbReference type="PRINTS" id="PR01840">
    <property type="entry name" value="TATCFAMILY"/>
</dbReference>
<comment type="similarity">
    <text evidence="7">Belongs to the TatC family.</text>
</comment>
<feature type="compositionally biased region" description="Basic and acidic residues" evidence="8">
    <location>
        <begin position="305"/>
        <end position="316"/>
    </location>
</feature>
<evidence type="ECO:0000256" key="1">
    <source>
        <dbReference type="ARBA" id="ARBA00004141"/>
    </source>
</evidence>
<comment type="subunit">
    <text evidence="7">The Tat system comprises two distinct complexes: a TatABC complex, containing multiple copies of TatA, TatB and TatC subunits, and a separate TatA complex, containing only TatA subunits. Substrates initially bind to the TatABC complex, which probably triggers association of the separate TatA complex to form the active translocon.</text>
</comment>
<name>A0ABQ2VC27_9ACTN</name>
<dbReference type="Proteomes" id="UP000654471">
    <property type="component" value="Unassembled WGS sequence"/>
</dbReference>
<keyword evidence="3 7" id="KW-0653">Protein transport</keyword>
<gene>
    <name evidence="7 9" type="primary">tatC</name>
    <name evidence="9" type="ORF">GCM10010211_51150</name>
</gene>
<dbReference type="HAMAP" id="MF_00902">
    <property type="entry name" value="TatC"/>
    <property type="match status" value="1"/>
</dbReference>
<keyword evidence="7" id="KW-1003">Cell membrane</keyword>
<organism evidence="9 10">
    <name type="scientific">Streptomyces albospinus</name>
    <dbReference type="NCBI Taxonomy" id="285515"/>
    <lineage>
        <taxon>Bacteria</taxon>
        <taxon>Bacillati</taxon>
        <taxon>Actinomycetota</taxon>
        <taxon>Actinomycetes</taxon>
        <taxon>Kitasatosporales</taxon>
        <taxon>Streptomycetaceae</taxon>
        <taxon>Streptomyces</taxon>
    </lineage>
</organism>
<proteinExistence type="inferred from homology"/>